<organism evidence="10 11">
    <name type="scientific">Hermetia illucens</name>
    <name type="common">Black soldier fly</name>
    <dbReference type="NCBI Taxonomy" id="343691"/>
    <lineage>
        <taxon>Eukaryota</taxon>
        <taxon>Metazoa</taxon>
        <taxon>Ecdysozoa</taxon>
        <taxon>Arthropoda</taxon>
        <taxon>Hexapoda</taxon>
        <taxon>Insecta</taxon>
        <taxon>Pterygota</taxon>
        <taxon>Neoptera</taxon>
        <taxon>Endopterygota</taxon>
        <taxon>Diptera</taxon>
        <taxon>Brachycera</taxon>
        <taxon>Stratiomyomorpha</taxon>
        <taxon>Stratiomyidae</taxon>
        <taxon>Hermetiinae</taxon>
        <taxon>Hermetia</taxon>
    </lineage>
</organism>
<evidence type="ECO:0000313" key="11">
    <source>
        <dbReference type="Proteomes" id="UP000594454"/>
    </source>
</evidence>
<evidence type="ECO:0000256" key="7">
    <source>
        <dbReference type="ARBA" id="ARBA00023180"/>
    </source>
</evidence>
<keyword evidence="2" id="KW-1003">Cell membrane</keyword>
<feature type="chain" id="PRO_5030734099" evidence="9">
    <location>
        <begin position="20"/>
        <end position="606"/>
    </location>
</feature>
<dbReference type="InParanoid" id="A0A7R8UA93"/>
<keyword evidence="11" id="KW-1185">Reference proteome</keyword>
<feature type="signal peptide" evidence="9">
    <location>
        <begin position="1"/>
        <end position="19"/>
    </location>
</feature>
<dbReference type="AlphaFoldDB" id="A0A7R8UA93"/>
<evidence type="ECO:0000256" key="5">
    <source>
        <dbReference type="ARBA" id="ARBA00023136"/>
    </source>
</evidence>
<evidence type="ECO:0000256" key="8">
    <source>
        <dbReference type="SAM" id="Phobius"/>
    </source>
</evidence>
<evidence type="ECO:0000256" key="1">
    <source>
        <dbReference type="ARBA" id="ARBA00004651"/>
    </source>
</evidence>
<dbReference type="GO" id="GO:0005886">
    <property type="term" value="C:plasma membrane"/>
    <property type="evidence" value="ECO:0007669"/>
    <property type="project" value="UniProtKB-SubCell"/>
</dbReference>
<keyword evidence="9" id="KW-0732">Signal</keyword>
<name>A0A7R8UA93_HERIL</name>
<dbReference type="PANTHER" id="PTHR42643:SF41">
    <property type="entry name" value="IONOTROPIC RECEPTOR 20A-RELATED"/>
    <property type="match status" value="1"/>
</dbReference>
<accession>A0A7R8UA93</accession>
<keyword evidence="3 8" id="KW-0812">Transmembrane</keyword>
<evidence type="ECO:0000313" key="10">
    <source>
        <dbReference type="EMBL" id="CAD7076989.1"/>
    </source>
</evidence>
<keyword evidence="7" id="KW-0325">Glycoprotein</keyword>
<evidence type="ECO:0000256" key="4">
    <source>
        <dbReference type="ARBA" id="ARBA00022989"/>
    </source>
</evidence>
<keyword evidence="4 8" id="KW-1133">Transmembrane helix</keyword>
<feature type="transmembrane region" description="Helical" evidence="8">
    <location>
        <begin position="359"/>
        <end position="379"/>
    </location>
</feature>
<comment type="subcellular location">
    <subcellularLocation>
        <location evidence="1">Cell membrane</location>
        <topology evidence="1">Multi-pass membrane protein</topology>
    </subcellularLocation>
</comment>
<proteinExistence type="predicted"/>
<dbReference type="Proteomes" id="UP000594454">
    <property type="component" value="Chromosome 1"/>
</dbReference>
<feature type="transmembrane region" description="Helical" evidence="8">
    <location>
        <begin position="305"/>
        <end position="328"/>
    </location>
</feature>
<dbReference type="OrthoDB" id="7969653at2759"/>
<reference evidence="10 11" key="1">
    <citation type="submission" date="2020-11" db="EMBL/GenBank/DDBJ databases">
        <authorList>
            <person name="Wallbank WR R."/>
            <person name="Pardo Diaz C."/>
            <person name="Kozak K."/>
            <person name="Martin S."/>
            <person name="Jiggins C."/>
            <person name="Moest M."/>
            <person name="Warren A I."/>
            <person name="Generalovic N T."/>
            <person name="Byers J.R.P. K."/>
            <person name="Montejo-Kovacevich G."/>
            <person name="Yen C E."/>
        </authorList>
    </citation>
    <scope>NUCLEOTIDE SEQUENCE [LARGE SCALE GENOMIC DNA]</scope>
</reference>
<dbReference type="EMBL" id="LR899009">
    <property type="protein sequence ID" value="CAD7076989.1"/>
    <property type="molecule type" value="Genomic_DNA"/>
</dbReference>
<evidence type="ECO:0000256" key="2">
    <source>
        <dbReference type="ARBA" id="ARBA00022475"/>
    </source>
</evidence>
<dbReference type="InterPro" id="IPR052192">
    <property type="entry name" value="Insect_Ionotropic_Sensory_Rcpt"/>
</dbReference>
<gene>
    <name evidence="10" type="ORF">HERILL_LOCUS368</name>
</gene>
<evidence type="ECO:0000256" key="3">
    <source>
        <dbReference type="ARBA" id="ARBA00022692"/>
    </source>
</evidence>
<dbReference type="FunCoup" id="A0A7R8UA93">
    <property type="interactions" value="21"/>
</dbReference>
<dbReference type="PANTHER" id="PTHR42643">
    <property type="entry name" value="IONOTROPIC RECEPTOR 20A-RELATED"/>
    <property type="match status" value="1"/>
</dbReference>
<dbReference type="Gene3D" id="1.10.287.70">
    <property type="match status" value="1"/>
</dbReference>
<evidence type="ECO:0000256" key="9">
    <source>
        <dbReference type="SAM" id="SignalP"/>
    </source>
</evidence>
<keyword evidence="5 8" id="KW-0472">Membrane</keyword>
<evidence type="ECO:0000256" key="6">
    <source>
        <dbReference type="ARBA" id="ARBA00023170"/>
    </source>
</evidence>
<sequence length="606" mass="69901">MTRKFTILLLASAMNHMLCVQVKYVEQFLLNSSMFALFSDDSFESKDRSEDLLHAASTKYQISRLVLSKPNYGRIWPYVNSGLIAFVMISDENTSSILNVVGEALTSLLSTRTVFILNRFGTKEQVENVVKWCWDHRMINVLIIAKRLKHRFKVFTYNPFPVISIQEVPENTKFQDLFPDKTKNLQQFPIRTVRKYDFPRSYRYTTYGGKTVIGGHLAKIFYAWASIHNASVVIVDPESQVLDKRLAESYIEKDIIDIAPHFIGGSNTTNVTSTTPVTSGSICVVVPQAKPISQHLYLFLMFDEYVWILVIFAVLYISAVKAICNFCINKEFRFSEAACKAILSITNQPNNDKSLKCRALVLIHWQAMILGFVVTNMYLAHLSSILTTTIYRPQMNTYEDIERHGVRIMCEEQSFKLFKSMGRIPELWEHLFYLVDVNTFTKHVYSLNNSWGYVLTADKYEIMSLIEKLFKKPLFHKTRITIVDSSLGLNIRNDSVALNSLNKFLLDIFANGLRRKWMRDIIPEGIEGGLIADIKVIEDEFVPLTIEHLKLAWLCLVVGCFTAFLSFLVESFSKEIIDLLLHARWKQFFVNICVSIYHRICFNKKK</sequence>
<keyword evidence="6" id="KW-0675">Receptor</keyword>
<protein>
    <submittedName>
        <fullName evidence="10">Uncharacterized protein</fullName>
    </submittedName>
</protein>